<keyword evidence="1" id="KW-0472">Membrane</keyword>
<name>A0A3T1CG87_9SPHN</name>
<feature type="transmembrane region" description="Helical" evidence="1">
    <location>
        <begin position="105"/>
        <end position="125"/>
    </location>
</feature>
<accession>A0A3T1CG87</accession>
<feature type="transmembrane region" description="Helical" evidence="1">
    <location>
        <begin position="65"/>
        <end position="85"/>
    </location>
</feature>
<dbReference type="EMBL" id="AP019389">
    <property type="protein sequence ID" value="BBI20006.1"/>
    <property type="molecule type" value="Genomic_DNA"/>
</dbReference>
<sequence length="298" mass="33563">MVTLSPRDRDAGYAEIEQRRSASHESFLAHRAYFWARVAGFASLFVIITYLLIDVEPRHNGGSWYGYTLGTIGAGLIVWLAWLGIRKRRPTPGSWSLKAWTSAHVYLGLSLVIVGTLHTGFQLGWNVHTLAWVLMMLVIISGAYGITVYASLPQRLSENRREMTREQMIESLTTIDKQLEAAAQPLTREDADKVIAALEQDVFASGIRARFAGAGRVDATRRALEHISTDRAYDDDPDDLAQRKVRALLGKRAAQIDQIRRQMQTKALLEIWLYIHVPLTIALLAALTAHIVSVFYYW</sequence>
<dbReference type="Proteomes" id="UP000290057">
    <property type="component" value="Chromosome"/>
</dbReference>
<evidence type="ECO:0000313" key="2">
    <source>
        <dbReference type="EMBL" id="BBI20006.1"/>
    </source>
</evidence>
<feature type="transmembrane region" description="Helical" evidence="1">
    <location>
        <begin position="271"/>
        <end position="297"/>
    </location>
</feature>
<evidence type="ECO:0000256" key="1">
    <source>
        <dbReference type="SAM" id="Phobius"/>
    </source>
</evidence>
<reference evidence="2 3" key="1">
    <citation type="submission" date="2019-01" db="EMBL/GenBank/DDBJ databases">
        <title>Complete genome sequence of Erythrobacter flavus KJ5.</title>
        <authorList>
            <person name="Kanesaki Y."/>
            <person name="Brotosudarmo T."/>
            <person name="Moriuchi R."/>
            <person name="Awai K."/>
        </authorList>
    </citation>
    <scope>NUCLEOTIDE SEQUENCE [LARGE SCALE GENOMIC DNA]</scope>
    <source>
        <strain evidence="2 3">KJ5</strain>
    </source>
</reference>
<feature type="transmembrane region" description="Helical" evidence="1">
    <location>
        <begin position="34"/>
        <end position="53"/>
    </location>
</feature>
<evidence type="ECO:0008006" key="4">
    <source>
        <dbReference type="Google" id="ProtNLM"/>
    </source>
</evidence>
<organism evidence="2 3">
    <name type="scientific">Qipengyuania flava</name>
    <dbReference type="NCBI Taxonomy" id="192812"/>
    <lineage>
        <taxon>Bacteria</taxon>
        <taxon>Pseudomonadati</taxon>
        <taxon>Pseudomonadota</taxon>
        <taxon>Alphaproteobacteria</taxon>
        <taxon>Sphingomonadales</taxon>
        <taxon>Erythrobacteraceae</taxon>
        <taxon>Qipengyuania</taxon>
    </lineage>
</organism>
<gene>
    <name evidence="2" type="ORF">EKJ_08530</name>
</gene>
<keyword evidence="1" id="KW-0812">Transmembrane</keyword>
<keyword evidence="3" id="KW-1185">Reference proteome</keyword>
<dbReference type="AlphaFoldDB" id="A0A3T1CG87"/>
<dbReference type="RefSeq" id="WP_172603136.1">
    <property type="nucleotide sequence ID" value="NZ_AP019389.1"/>
</dbReference>
<proteinExistence type="predicted"/>
<feature type="transmembrane region" description="Helical" evidence="1">
    <location>
        <begin position="131"/>
        <end position="152"/>
    </location>
</feature>
<protein>
    <recommendedName>
        <fullName evidence="4">Ferric reductase like transmembrane component</fullName>
    </recommendedName>
</protein>
<evidence type="ECO:0000313" key="3">
    <source>
        <dbReference type="Proteomes" id="UP000290057"/>
    </source>
</evidence>
<keyword evidence="1" id="KW-1133">Transmembrane helix</keyword>